<comment type="catalytic activity">
    <reaction evidence="7 8">
        <text>2 reduced [adrenodoxin] + NADP(+) + H(+) = 2 oxidized [adrenodoxin] + NADPH</text>
        <dbReference type="Rhea" id="RHEA:42312"/>
        <dbReference type="Rhea" id="RHEA-COMP:9998"/>
        <dbReference type="Rhea" id="RHEA-COMP:9999"/>
        <dbReference type="ChEBI" id="CHEBI:15378"/>
        <dbReference type="ChEBI" id="CHEBI:33737"/>
        <dbReference type="ChEBI" id="CHEBI:33738"/>
        <dbReference type="ChEBI" id="CHEBI:57783"/>
        <dbReference type="ChEBI" id="CHEBI:58349"/>
        <dbReference type="EC" id="1.18.1.6"/>
    </reaction>
</comment>
<dbReference type="PIRSF" id="PIRSF000362">
    <property type="entry name" value="FNR"/>
    <property type="match status" value="1"/>
</dbReference>
<feature type="binding site" evidence="10">
    <location>
        <begin position="285"/>
        <end position="286"/>
    </location>
    <ligand>
        <name>NADP(+)</name>
        <dbReference type="ChEBI" id="CHEBI:58349"/>
    </ligand>
</feature>
<keyword evidence="4 8" id="KW-0274">FAD</keyword>
<dbReference type="EMBL" id="MTYI01000039">
    <property type="protein sequence ID" value="PNP56891.1"/>
    <property type="molecule type" value="Genomic_DNA"/>
</dbReference>
<comment type="cofactor">
    <cofactor evidence="1 8 9">
        <name>FAD</name>
        <dbReference type="ChEBI" id="CHEBI:57692"/>
    </cofactor>
</comment>
<evidence type="ECO:0000256" key="9">
    <source>
        <dbReference type="PIRSR" id="PIRSR000362-1"/>
    </source>
</evidence>
<evidence type="ECO:0000256" key="11">
    <source>
        <dbReference type="SAM" id="MobiDB-lite"/>
    </source>
</evidence>
<evidence type="ECO:0000256" key="7">
    <source>
        <dbReference type="ARBA" id="ARBA00048933"/>
    </source>
</evidence>
<evidence type="ECO:0000313" key="13">
    <source>
        <dbReference type="EMBL" id="PNP56891.1"/>
    </source>
</evidence>
<dbReference type="PANTHER" id="PTHR48467">
    <property type="entry name" value="GLUTAMATE SYNTHASE 1 [NADH], CHLOROPLASTIC-LIKE"/>
    <property type="match status" value="1"/>
</dbReference>
<dbReference type="OrthoDB" id="333024at2759"/>
<dbReference type="EC" id="1.18.1.6" evidence="8"/>
<feature type="binding site" evidence="9">
    <location>
        <position position="116"/>
    </location>
    <ligand>
        <name>FAD</name>
        <dbReference type="ChEBI" id="CHEBI:57692"/>
    </ligand>
</feature>
<comment type="subcellular location">
    <subcellularLocation>
        <location evidence="8">Mitochondrion</location>
    </subcellularLocation>
</comment>
<feature type="binding site" evidence="10">
    <location>
        <position position="297"/>
    </location>
    <ligand>
        <name>NADP(+)</name>
        <dbReference type="ChEBI" id="CHEBI:58349"/>
    </ligand>
</feature>
<comment type="caution">
    <text evidence="13">The sequence shown here is derived from an EMBL/GenBank/DDBJ whole genome shotgun (WGS) entry which is preliminary data.</text>
</comment>
<dbReference type="Proteomes" id="UP000236290">
    <property type="component" value="Unassembled WGS sequence"/>
</dbReference>
<evidence type="ECO:0000256" key="1">
    <source>
        <dbReference type="ARBA" id="ARBA00001974"/>
    </source>
</evidence>
<organism evidence="13 14">
    <name type="scientific">Trichoderma harzianum</name>
    <name type="common">Hypocrea lixii</name>
    <dbReference type="NCBI Taxonomy" id="5544"/>
    <lineage>
        <taxon>Eukaryota</taxon>
        <taxon>Fungi</taxon>
        <taxon>Dikarya</taxon>
        <taxon>Ascomycota</taxon>
        <taxon>Pezizomycotina</taxon>
        <taxon>Sordariomycetes</taxon>
        <taxon>Hypocreomycetidae</taxon>
        <taxon>Hypocreales</taxon>
        <taxon>Hypocreaceae</taxon>
        <taxon>Trichoderma</taxon>
    </lineage>
</organism>
<proteinExistence type="inferred from homology"/>
<dbReference type="GO" id="GO:0016491">
    <property type="term" value="F:oxidoreductase activity"/>
    <property type="evidence" value="ECO:0007669"/>
    <property type="project" value="UniProtKB-KW"/>
</dbReference>
<feature type="binding site" evidence="10">
    <location>
        <position position="474"/>
    </location>
    <ligand>
        <name>NADP(+)</name>
        <dbReference type="ChEBI" id="CHEBI:58349"/>
    </ligand>
</feature>
<dbReference type="InterPro" id="IPR021163">
    <property type="entry name" value="Ferredox_Rdtase_adrenod"/>
</dbReference>
<dbReference type="Gene3D" id="3.50.50.60">
    <property type="entry name" value="FAD/NAD(P)-binding domain"/>
    <property type="match status" value="1"/>
</dbReference>
<comment type="similarity">
    <text evidence="2 8">Belongs to the ferredoxin--NADP reductase type 1 family.</text>
</comment>
<accession>A0A2K0UGG3</accession>
<gene>
    <name evidence="13" type="ORF">THARTR1_03038</name>
</gene>
<feature type="domain" description="FAD/NAD(P)-binding" evidence="12">
    <location>
        <begin position="86"/>
        <end position="253"/>
    </location>
</feature>
<keyword evidence="5 8" id="KW-0521">NADP</keyword>
<evidence type="ECO:0000259" key="12">
    <source>
        <dbReference type="Pfam" id="PF07992"/>
    </source>
</evidence>
<reference evidence="13 14" key="1">
    <citation type="submission" date="2017-02" db="EMBL/GenBank/DDBJ databases">
        <title>Genomes of Trichoderma spp. with biocontrol activity.</title>
        <authorList>
            <person name="Gardiner D."/>
            <person name="Kazan K."/>
            <person name="Vos C."/>
            <person name="Harvey P."/>
        </authorList>
    </citation>
    <scope>NUCLEOTIDE SEQUENCE [LARGE SCALE GENOMIC DNA]</scope>
    <source>
        <strain evidence="13 14">Tr1</strain>
    </source>
</reference>
<dbReference type="InterPro" id="IPR055275">
    <property type="entry name" value="Ferredox_Rdtase"/>
</dbReference>
<dbReference type="Pfam" id="PF07992">
    <property type="entry name" value="Pyr_redox_2"/>
    <property type="match status" value="1"/>
</dbReference>
<evidence type="ECO:0000256" key="4">
    <source>
        <dbReference type="ARBA" id="ARBA00022827"/>
    </source>
</evidence>
<evidence type="ECO:0000256" key="2">
    <source>
        <dbReference type="ARBA" id="ARBA00008312"/>
    </source>
</evidence>
<feature type="binding site" evidence="9">
    <location>
        <position position="124"/>
    </location>
    <ligand>
        <name>FAD</name>
        <dbReference type="ChEBI" id="CHEBI:57692"/>
    </ligand>
</feature>
<dbReference type="PANTHER" id="PTHR48467:SF1">
    <property type="entry name" value="GLUTAMATE SYNTHASE 1 [NADH], CHLOROPLASTIC-LIKE"/>
    <property type="match status" value="1"/>
</dbReference>
<dbReference type="GO" id="GO:0005739">
    <property type="term" value="C:mitochondrion"/>
    <property type="evidence" value="ECO:0007669"/>
    <property type="project" value="UniProtKB-SubCell"/>
</dbReference>
<evidence type="ECO:0000256" key="3">
    <source>
        <dbReference type="ARBA" id="ARBA00022630"/>
    </source>
</evidence>
<dbReference type="AlphaFoldDB" id="A0A2K0UGG3"/>
<sequence>MADAVRPDLPSEKNLKPFAFTPPSDEHHEGTFLFHRNGLPQAPVFMMILTLPRRAAWTRRSLSLRGSLRNYSVSPCLSRQADAPFRMAVVGSGPAGFYTAYRVMSKLPQARVDMYEALPVPFGLVRHGVAPDHPEVKNCKDKFDEVASSPNFTFVGNASIGHPGHLAEHCTIPLKVLMSHYDSIVFAYGASEDKKLHIPGEASLKGIYSAREFVGWYNGHPDCGQHEPDLSRAEEAVIIGQGNVALDVARILLEDVDVLRKTDISDRALAQLAESRIKRVHVVGRRGPMQVAFTIKEVRELMKLSGVAFHGADNSLIPAALDTLPRATKRLMEVIRKGTSARVSESPKSWSLDNCLLPKAFVGDRQNPSLVGSTEFYVTKLEDPFNPRSSVTRTDETLTLPSDIAFRSVGYKSVALPGFAEVGIQFDEKRGIITNDGLGRATQSSTDLVEPVGTHPPALPGVYCSGWVKRGPTGVIASTMSDAFITGDAVVHDWLSGAPFLDRSGNGTAEGWEAIRADVGAQADQVVTWDQWRQIDQAETAQGLTRGKPREKFTSIRDMLSSIR</sequence>
<keyword evidence="6 8" id="KW-0560">Oxidoreductase</keyword>
<name>A0A2K0UGG3_TRIHA</name>
<feature type="binding site" evidence="9">
    <location>
        <position position="467"/>
    </location>
    <ligand>
        <name>FAD</name>
        <dbReference type="ChEBI" id="CHEBI:57692"/>
    </ligand>
</feature>
<feature type="binding site" evidence="10">
    <location>
        <begin position="241"/>
        <end position="244"/>
    </location>
    <ligand>
        <name>NADP(+)</name>
        <dbReference type="ChEBI" id="CHEBI:58349"/>
    </ligand>
</feature>
<keyword evidence="3 8" id="KW-0285">Flavoprotein</keyword>
<dbReference type="InterPro" id="IPR023753">
    <property type="entry name" value="FAD/NAD-binding_dom"/>
</dbReference>
<dbReference type="InterPro" id="IPR036188">
    <property type="entry name" value="FAD/NAD-bd_sf"/>
</dbReference>
<evidence type="ECO:0000256" key="8">
    <source>
        <dbReference type="PIRNR" id="PIRNR000362"/>
    </source>
</evidence>
<keyword evidence="8" id="KW-0496">Mitochondrion</keyword>
<dbReference type="PRINTS" id="PR00419">
    <property type="entry name" value="ADXRDTASE"/>
</dbReference>
<dbReference type="Gene3D" id="3.40.50.720">
    <property type="entry name" value="NAD(P)-binding Rossmann-like Domain"/>
    <property type="match status" value="1"/>
</dbReference>
<evidence type="ECO:0000313" key="14">
    <source>
        <dbReference type="Proteomes" id="UP000236290"/>
    </source>
</evidence>
<evidence type="ECO:0000256" key="10">
    <source>
        <dbReference type="PIRSR" id="PIRSR000362-2"/>
    </source>
</evidence>
<evidence type="ECO:0000256" key="6">
    <source>
        <dbReference type="ARBA" id="ARBA00023002"/>
    </source>
</evidence>
<feature type="binding site" evidence="9">
    <location>
        <position position="160"/>
    </location>
    <ligand>
        <name>FAD</name>
        <dbReference type="ChEBI" id="CHEBI:57692"/>
    </ligand>
</feature>
<dbReference type="SUPFAM" id="SSF51971">
    <property type="entry name" value="Nucleotide-binding domain"/>
    <property type="match status" value="1"/>
</dbReference>
<feature type="binding site" evidence="9">
    <location>
        <begin position="474"/>
        <end position="476"/>
    </location>
    <ligand>
        <name>FAD</name>
        <dbReference type="ChEBI" id="CHEBI:57692"/>
    </ligand>
</feature>
<evidence type="ECO:0000256" key="5">
    <source>
        <dbReference type="ARBA" id="ARBA00022857"/>
    </source>
</evidence>
<protein>
    <recommendedName>
        <fullName evidence="8">NADPH:adrenodoxin oxidoreductase, mitochondrial</fullName>
        <ecNumber evidence="8">1.18.1.6</ecNumber>
    </recommendedName>
</protein>
<feature type="compositionally biased region" description="Basic and acidic residues" evidence="11">
    <location>
        <begin position="1"/>
        <end position="15"/>
    </location>
</feature>
<feature type="region of interest" description="Disordered" evidence="11">
    <location>
        <begin position="1"/>
        <end position="22"/>
    </location>
</feature>
<dbReference type="SUPFAM" id="SSF51905">
    <property type="entry name" value="FAD/NAD(P)-binding domain"/>
    <property type="match status" value="1"/>
</dbReference>
<feature type="binding site" evidence="9">
    <location>
        <position position="95"/>
    </location>
    <ligand>
        <name>FAD</name>
        <dbReference type="ChEBI" id="CHEBI:57692"/>
    </ligand>
</feature>